<dbReference type="PRINTS" id="PR00420">
    <property type="entry name" value="RNGMNOXGNASE"/>
</dbReference>
<dbReference type="Proteomes" id="UP000007460">
    <property type="component" value="Chromosome"/>
</dbReference>
<dbReference type="PANTHER" id="PTHR13847:SF281">
    <property type="entry name" value="FAD DEPENDENT OXIDOREDUCTASE DOMAIN-CONTAINING PROTEIN"/>
    <property type="match status" value="1"/>
</dbReference>
<proteinExistence type="predicted"/>
<dbReference type="RefSeq" id="WP_013046906.1">
    <property type="nucleotide sequence ID" value="NC_014010.1"/>
</dbReference>
<sequence length="426" mass="46152">MTILDSIYAHETGARKINPRLDTDLVCDVAIIGGGLTGVSTALTLAKRGYDVALCEAYSLGTGGSGRNGGHVCQGWPNDFHHISRQVSPSDADLAWQAGMGAVDLLTKNVADYDIDCDLRFGYLHAALHKGQMRDLDIMQTEWEARGYDHFTRLDNPNALAKHIGSDAYVGALHDSGCGHIQPLKYLLGLATAAQAAGARIYENTPITRLVTKPEKFLTTADGKTIQPRIIVLCGNAYLGDLALPHMRRRLAQVTSSILATKPLSDNMIKAILPTGVAVSDCNAALNYYRIDANGRMIFGGRASYTNVQIGNLERDLRHRMEAVFPMLAGADIEQIWSGKIGITVNRIPHFGRTNDDVYFVQGFSGHGVALTGQAGHIIADAISGNGAVFDVMTQLKHLPFPGGIFRTPALALGMAWYKLRDRLKL</sequence>
<evidence type="ECO:0000313" key="4">
    <source>
        <dbReference type="Proteomes" id="UP000007460"/>
    </source>
</evidence>
<keyword evidence="4" id="KW-1185">Reference proteome</keyword>
<accession>D5BN86</accession>
<dbReference type="PANTHER" id="PTHR13847">
    <property type="entry name" value="SARCOSINE DEHYDROGENASE-RELATED"/>
    <property type="match status" value="1"/>
</dbReference>
<dbReference type="STRING" id="488538.SAR116_2036"/>
<dbReference type="eggNOG" id="COG0665">
    <property type="taxonomic scope" value="Bacteria"/>
</dbReference>
<evidence type="ECO:0000313" key="3">
    <source>
        <dbReference type="EMBL" id="ADE40279.1"/>
    </source>
</evidence>
<organism evidence="3 4">
    <name type="scientific">Puniceispirillum marinum (strain IMCC1322)</name>
    <dbReference type="NCBI Taxonomy" id="488538"/>
    <lineage>
        <taxon>Bacteria</taxon>
        <taxon>Pseudomonadati</taxon>
        <taxon>Pseudomonadota</taxon>
        <taxon>Alphaproteobacteria</taxon>
        <taxon>Candidatus Puniceispirillales</taxon>
        <taxon>Candidatus Puniceispirillaceae</taxon>
        <taxon>Candidatus Puniceispirillum</taxon>
    </lineage>
</organism>
<dbReference type="GO" id="GO:0005737">
    <property type="term" value="C:cytoplasm"/>
    <property type="evidence" value="ECO:0007669"/>
    <property type="project" value="TreeGrafter"/>
</dbReference>
<dbReference type="KEGG" id="apb:SAR116_2036"/>
<dbReference type="AlphaFoldDB" id="D5BN86"/>
<dbReference type="OrthoDB" id="9806601at2"/>
<gene>
    <name evidence="3" type="ordered locus">SAR116_2036</name>
</gene>
<dbReference type="Gene3D" id="3.30.9.10">
    <property type="entry name" value="D-Amino Acid Oxidase, subunit A, domain 2"/>
    <property type="match status" value="1"/>
</dbReference>
<protein>
    <submittedName>
        <fullName evidence="3">FAD dependent oxidoreductase</fullName>
        <ecNumber evidence="3">1.4.3.-</ecNumber>
    </submittedName>
</protein>
<dbReference type="HOGENOM" id="CLU_007884_3_0_5"/>
<dbReference type="InterPro" id="IPR036188">
    <property type="entry name" value="FAD/NAD-bd_sf"/>
</dbReference>
<dbReference type="InterPro" id="IPR006076">
    <property type="entry name" value="FAD-dep_OxRdtase"/>
</dbReference>
<evidence type="ECO:0000259" key="2">
    <source>
        <dbReference type="Pfam" id="PF01266"/>
    </source>
</evidence>
<dbReference type="SUPFAM" id="SSF51905">
    <property type="entry name" value="FAD/NAD(P)-binding domain"/>
    <property type="match status" value="1"/>
</dbReference>
<dbReference type="GO" id="GO:0016491">
    <property type="term" value="F:oxidoreductase activity"/>
    <property type="evidence" value="ECO:0007669"/>
    <property type="project" value="UniProtKB-KW"/>
</dbReference>
<name>D5BN86_PUNMI</name>
<reference evidence="3 4" key="1">
    <citation type="journal article" date="2010" name="J. Bacteriol.">
        <title>Complete genome sequence of "Candidatus Puniceispirillum marinum" IMCC1322, a representative of the SAR116 clade in the Alphaproteobacteria.</title>
        <authorList>
            <person name="Oh H.M."/>
            <person name="Kwon K.K."/>
            <person name="Kang I."/>
            <person name="Kang S.G."/>
            <person name="Lee J.H."/>
            <person name="Kim S.J."/>
            <person name="Cho J.C."/>
        </authorList>
    </citation>
    <scope>NUCLEOTIDE SEQUENCE [LARGE SCALE GENOMIC DNA]</scope>
    <source>
        <strain evidence="3 4">IMCC1322</strain>
    </source>
</reference>
<dbReference type="EC" id="1.4.3.-" evidence="3"/>
<keyword evidence="1 3" id="KW-0560">Oxidoreductase</keyword>
<evidence type="ECO:0000256" key="1">
    <source>
        <dbReference type="ARBA" id="ARBA00023002"/>
    </source>
</evidence>
<dbReference type="EMBL" id="CP001751">
    <property type="protein sequence ID" value="ADE40279.1"/>
    <property type="molecule type" value="Genomic_DNA"/>
</dbReference>
<dbReference type="Gene3D" id="3.50.50.60">
    <property type="entry name" value="FAD/NAD(P)-binding domain"/>
    <property type="match status" value="1"/>
</dbReference>
<dbReference type="Pfam" id="PF01266">
    <property type="entry name" value="DAO"/>
    <property type="match status" value="1"/>
</dbReference>
<feature type="domain" description="FAD dependent oxidoreductase" evidence="2">
    <location>
        <begin position="28"/>
        <end position="381"/>
    </location>
</feature>